<dbReference type="AlphaFoldDB" id="A0ABD0W309"/>
<dbReference type="EMBL" id="JAGEUA010000010">
    <property type="protein sequence ID" value="KAL0964606.1"/>
    <property type="molecule type" value="Genomic_DNA"/>
</dbReference>
<sequence length="67" mass="7595">MEYKIYPKQETRDIGHVKGGLLECLLTEVLQLNALEGRVKEETGGLPVHSRHYPIMKTSAKMRLSVT</sequence>
<gene>
    <name evidence="1" type="ORF">UPYG_G00326360</name>
</gene>
<evidence type="ECO:0000313" key="2">
    <source>
        <dbReference type="Proteomes" id="UP001557470"/>
    </source>
</evidence>
<dbReference type="Proteomes" id="UP001557470">
    <property type="component" value="Unassembled WGS sequence"/>
</dbReference>
<comment type="caution">
    <text evidence="1">The sequence shown here is derived from an EMBL/GenBank/DDBJ whole genome shotgun (WGS) entry which is preliminary data.</text>
</comment>
<accession>A0ABD0W309</accession>
<name>A0ABD0W309_UMBPY</name>
<evidence type="ECO:0000313" key="1">
    <source>
        <dbReference type="EMBL" id="KAL0964606.1"/>
    </source>
</evidence>
<keyword evidence="2" id="KW-1185">Reference proteome</keyword>
<reference evidence="1 2" key="1">
    <citation type="submission" date="2024-06" db="EMBL/GenBank/DDBJ databases">
        <authorList>
            <person name="Pan Q."/>
            <person name="Wen M."/>
            <person name="Jouanno E."/>
            <person name="Zahm M."/>
            <person name="Klopp C."/>
            <person name="Cabau C."/>
            <person name="Louis A."/>
            <person name="Berthelot C."/>
            <person name="Parey E."/>
            <person name="Roest Crollius H."/>
            <person name="Montfort J."/>
            <person name="Robinson-Rechavi M."/>
            <person name="Bouchez O."/>
            <person name="Lampietro C."/>
            <person name="Lopez Roques C."/>
            <person name="Donnadieu C."/>
            <person name="Postlethwait J."/>
            <person name="Bobe J."/>
            <person name="Verreycken H."/>
            <person name="Guiguen Y."/>
        </authorList>
    </citation>
    <scope>NUCLEOTIDE SEQUENCE [LARGE SCALE GENOMIC DNA]</scope>
    <source>
        <strain evidence="1">Up_M1</strain>
        <tissue evidence="1">Testis</tissue>
    </source>
</reference>
<protein>
    <submittedName>
        <fullName evidence="1">Uncharacterized protein</fullName>
    </submittedName>
</protein>
<organism evidence="1 2">
    <name type="scientific">Umbra pygmaea</name>
    <name type="common">Eastern mudminnow</name>
    <dbReference type="NCBI Taxonomy" id="75934"/>
    <lineage>
        <taxon>Eukaryota</taxon>
        <taxon>Metazoa</taxon>
        <taxon>Chordata</taxon>
        <taxon>Craniata</taxon>
        <taxon>Vertebrata</taxon>
        <taxon>Euteleostomi</taxon>
        <taxon>Actinopterygii</taxon>
        <taxon>Neopterygii</taxon>
        <taxon>Teleostei</taxon>
        <taxon>Protacanthopterygii</taxon>
        <taxon>Esociformes</taxon>
        <taxon>Umbridae</taxon>
        <taxon>Umbra</taxon>
    </lineage>
</organism>
<proteinExistence type="predicted"/>